<keyword evidence="3" id="KW-1185">Reference proteome</keyword>
<gene>
    <name evidence="2" type="ORF">TSA1_21295</name>
</gene>
<evidence type="ECO:0000313" key="3">
    <source>
        <dbReference type="Proteomes" id="UP000228930"/>
    </source>
</evidence>
<dbReference type="Proteomes" id="UP000228930">
    <property type="component" value="Unassembled WGS sequence"/>
</dbReference>
<organism evidence="2 3">
    <name type="scientific">Bradyrhizobium nitroreducens</name>
    <dbReference type="NCBI Taxonomy" id="709803"/>
    <lineage>
        <taxon>Bacteria</taxon>
        <taxon>Pseudomonadati</taxon>
        <taxon>Pseudomonadota</taxon>
        <taxon>Alphaproteobacteria</taxon>
        <taxon>Hyphomicrobiales</taxon>
        <taxon>Nitrobacteraceae</taxon>
        <taxon>Bradyrhizobium</taxon>
    </lineage>
</organism>
<name>A0A2M6UEQ0_9BRAD</name>
<dbReference type="EMBL" id="LFJC01000003">
    <property type="protein sequence ID" value="PIT03007.1"/>
    <property type="molecule type" value="Genomic_DNA"/>
</dbReference>
<reference evidence="2 3" key="1">
    <citation type="submission" date="2015-06" db="EMBL/GenBank/DDBJ databases">
        <title>Comparative genome analysis of nirS-carrying Bradyrhizobium sp. strains.</title>
        <authorList>
            <person name="Ishii S."/>
            <person name="Jang J."/>
            <person name="Nishizawa T."/>
            <person name="Senoo K."/>
        </authorList>
    </citation>
    <scope>NUCLEOTIDE SEQUENCE [LARGE SCALE GENOMIC DNA]</scope>
    <source>
        <strain evidence="2 3">TSA1</strain>
    </source>
</reference>
<evidence type="ECO:0000313" key="2">
    <source>
        <dbReference type="EMBL" id="PIT03007.1"/>
    </source>
</evidence>
<evidence type="ECO:0000256" key="1">
    <source>
        <dbReference type="SAM" id="MobiDB-lite"/>
    </source>
</evidence>
<feature type="region of interest" description="Disordered" evidence="1">
    <location>
        <begin position="54"/>
        <end position="79"/>
    </location>
</feature>
<accession>A0A2M6UEQ0</accession>
<protein>
    <submittedName>
        <fullName evidence="2">Uncharacterized protein</fullName>
    </submittedName>
</protein>
<comment type="caution">
    <text evidence="2">The sequence shown here is derived from an EMBL/GenBank/DDBJ whole genome shotgun (WGS) entry which is preliminary data.</text>
</comment>
<proteinExistence type="predicted"/>
<sequence>MIPPVAILRDARLWRALRMRTECVARVQRAVMPLGLILRDREAVVSKDEARAQLAQSDKCDSPAPSGGGLRQSWRKNTR</sequence>
<dbReference type="AlphaFoldDB" id="A0A2M6UEQ0"/>